<proteinExistence type="predicted"/>
<dbReference type="PANTHER" id="PTHR30482">
    <property type="entry name" value="HIGH-AFFINITY BRANCHED-CHAIN AMINO ACID TRANSPORT SYSTEM PERMEASE"/>
    <property type="match status" value="1"/>
</dbReference>
<dbReference type="PANTHER" id="PTHR30482:SF1">
    <property type="entry name" value="BRANCHED-CHAIN AMINO ACID TRANSPORT PERMEASE PROTEIN LIVM-RELATED"/>
    <property type="match status" value="1"/>
</dbReference>
<protein>
    <submittedName>
        <fullName evidence="7">Inner-membrane translocator</fullName>
    </submittedName>
</protein>
<keyword evidence="2" id="KW-1003">Cell membrane</keyword>
<evidence type="ECO:0000313" key="7">
    <source>
        <dbReference type="EMBL" id="ACP39185.1"/>
    </source>
</evidence>
<keyword evidence="4 6" id="KW-1133">Transmembrane helix</keyword>
<evidence type="ECO:0000256" key="3">
    <source>
        <dbReference type="ARBA" id="ARBA00022692"/>
    </source>
</evidence>
<dbReference type="EMBL" id="CP001400">
    <property type="protein sequence ID" value="ACP39185.1"/>
    <property type="molecule type" value="Genomic_DNA"/>
</dbReference>
<dbReference type="InterPro" id="IPR001851">
    <property type="entry name" value="ABC_transp_permease"/>
</dbReference>
<feature type="transmembrane region" description="Helical" evidence="6">
    <location>
        <begin position="224"/>
        <end position="249"/>
    </location>
</feature>
<evidence type="ECO:0000256" key="4">
    <source>
        <dbReference type="ARBA" id="ARBA00022989"/>
    </source>
</evidence>
<comment type="subcellular location">
    <subcellularLocation>
        <location evidence="1">Cell membrane</location>
        <topology evidence="1">Multi-pass membrane protein</topology>
    </subcellularLocation>
</comment>
<evidence type="ECO:0000256" key="5">
    <source>
        <dbReference type="ARBA" id="ARBA00023136"/>
    </source>
</evidence>
<sequence length="348" mass="37349">MAVDISSLILAIVLDFSVYLMVVISLNVEIGLTGVPNFGRVLAYAGGAFIAGAIPGRILQLIYGLHSDYILNNPSVIAEINDKLLQQPLMALAILILTLILAGIVGAALGYISSYPALRLREDYLGILLLVAGTSLVVIGITYPPIVGGTVGVQVPAVFNALLGQGSSLYYKISIVLLAFSLVMLLLFNLTSNSPMGRAFRAVRENEDLVEVLGRDIGVIRGKAMALGGFLAGIAGSLYAFYIGSVFAGAFDNLTWSFNPYLMLVLGGAGTSIGAMLGALIYSTLYHVIDLYKQTIGYYLHFDAVWLQYMLFGLILTIILIIRPQGIVVEKAKPLVKPKAKDEEKLTR</sequence>
<evidence type="ECO:0000256" key="2">
    <source>
        <dbReference type="ARBA" id="ARBA00022475"/>
    </source>
</evidence>
<evidence type="ECO:0000256" key="1">
    <source>
        <dbReference type="ARBA" id="ARBA00004651"/>
    </source>
</evidence>
<dbReference type="KEGG" id="sia:M1425_2461"/>
<keyword evidence="3 6" id="KW-0812">Transmembrane</keyword>
<dbReference type="GO" id="GO:0015658">
    <property type="term" value="F:branched-chain amino acid transmembrane transporter activity"/>
    <property type="evidence" value="ECO:0007669"/>
    <property type="project" value="InterPro"/>
</dbReference>
<reference evidence="7 8" key="1">
    <citation type="journal article" date="2009" name="Proc. Natl. Acad. Sci. U.S.A.">
        <title>Biogeography of the Sulfolobus islandicus pan-genome.</title>
        <authorList>
            <person name="Reno M.L."/>
            <person name="Held N.L."/>
            <person name="Fields C.J."/>
            <person name="Burke P.V."/>
            <person name="Whitaker R.J."/>
        </authorList>
    </citation>
    <scope>NUCLEOTIDE SEQUENCE [LARGE SCALE GENOMIC DNA]</scope>
    <source>
        <strain evidence="8">M.14.25 / Kamchatka #1</strain>
    </source>
</reference>
<feature type="transmembrane region" description="Helical" evidence="6">
    <location>
        <begin position="89"/>
        <end position="112"/>
    </location>
</feature>
<feature type="transmembrane region" description="Helical" evidence="6">
    <location>
        <begin position="6"/>
        <end position="29"/>
    </location>
</feature>
<dbReference type="Proteomes" id="UP000001350">
    <property type="component" value="Chromosome"/>
</dbReference>
<evidence type="ECO:0000256" key="6">
    <source>
        <dbReference type="SAM" id="Phobius"/>
    </source>
</evidence>
<feature type="transmembrane region" description="Helical" evidence="6">
    <location>
        <begin position="298"/>
        <end position="322"/>
    </location>
</feature>
<feature type="transmembrane region" description="Helical" evidence="6">
    <location>
        <begin position="41"/>
        <end position="63"/>
    </location>
</feature>
<dbReference type="HOGENOM" id="CLU_031365_1_0_2"/>
<accession>C3MSP2</accession>
<dbReference type="GO" id="GO:0005886">
    <property type="term" value="C:plasma membrane"/>
    <property type="evidence" value="ECO:0007669"/>
    <property type="project" value="UniProtKB-SubCell"/>
</dbReference>
<keyword evidence="5 6" id="KW-0472">Membrane</keyword>
<dbReference type="RefSeq" id="WP_012712392.1">
    <property type="nucleotide sequence ID" value="NC_012588.1"/>
</dbReference>
<feature type="transmembrane region" description="Helical" evidence="6">
    <location>
        <begin position="261"/>
        <end position="286"/>
    </location>
</feature>
<name>C3MSP2_SACI4</name>
<dbReference type="InterPro" id="IPR043428">
    <property type="entry name" value="LivM-like"/>
</dbReference>
<feature type="transmembrane region" description="Helical" evidence="6">
    <location>
        <begin position="124"/>
        <end position="143"/>
    </location>
</feature>
<dbReference type="CDD" id="cd06581">
    <property type="entry name" value="TM_PBP1_LivM_like"/>
    <property type="match status" value="1"/>
</dbReference>
<organism evidence="7 8">
    <name type="scientific">Saccharolobus islandicus (strain M.14.25 / Kamchatka #1)</name>
    <name type="common">Sulfolobus islandicus</name>
    <dbReference type="NCBI Taxonomy" id="427317"/>
    <lineage>
        <taxon>Archaea</taxon>
        <taxon>Thermoproteota</taxon>
        <taxon>Thermoprotei</taxon>
        <taxon>Sulfolobales</taxon>
        <taxon>Sulfolobaceae</taxon>
        <taxon>Saccharolobus</taxon>
    </lineage>
</organism>
<dbReference type="AlphaFoldDB" id="C3MSP2"/>
<evidence type="ECO:0000313" key="8">
    <source>
        <dbReference type="Proteomes" id="UP000001350"/>
    </source>
</evidence>
<dbReference type="Pfam" id="PF02653">
    <property type="entry name" value="BPD_transp_2"/>
    <property type="match status" value="1"/>
</dbReference>
<dbReference type="GeneID" id="84053980"/>
<feature type="transmembrane region" description="Helical" evidence="6">
    <location>
        <begin position="169"/>
        <end position="191"/>
    </location>
</feature>
<gene>
    <name evidence="7" type="ordered locus">M1425_2461</name>
</gene>